<dbReference type="Pfam" id="PF00125">
    <property type="entry name" value="Histone"/>
    <property type="match status" value="1"/>
</dbReference>
<feature type="signal peptide" evidence="10">
    <location>
        <begin position="1"/>
        <end position="23"/>
    </location>
</feature>
<feature type="compositionally biased region" description="Basic residues" evidence="9">
    <location>
        <begin position="33"/>
        <end position="43"/>
    </location>
</feature>
<comment type="subcellular location">
    <subcellularLocation>
        <location evidence="2">Chromosome</location>
    </subcellularLocation>
    <subcellularLocation>
        <location evidence="1 8">Nucleus</location>
    </subcellularLocation>
</comment>
<dbReference type="Pfam" id="PF16211">
    <property type="entry name" value="Histone_H2A_C"/>
    <property type="match status" value="1"/>
</dbReference>
<keyword evidence="15" id="KW-1185">Reference proteome</keyword>
<name>L1JZB9_GUITC</name>
<dbReference type="SMART" id="SM00414">
    <property type="entry name" value="H2A"/>
    <property type="match status" value="1"/>
</dbReference>
<evidence type="ECO:0000256" key="7">
    <source>
        <dbReference type="ARBA" id="ARBA00023269"/>
    </source>
</evidence>
<dbReference type="STRING" id="905079.L1JZB9"/>
<feature type="domain" description="Histone H2A C-terminal" evidence="12">
    <location>
        <begin position="161"/>
        <end position="195"/>
    </location>
</feature>
<evidence type="ECO:0000256" key="4">
    <source>
        <dbReference type="ARBA" id="ARBA00022454"/>
    </source>
</evidence>
<evidence type="ECO:0000259" key="11">
    <source>
        <dbReference type="Pfam" id="PF00125"/>
    </source>
</evidence>
<dbReference type="CDD" id="cd00074">
    <property type="entry name" value="HFD_H2A"/>
    <property type="match status" value="1"/>
</dbReference>
<dbReference type="InterPro" id="IPR002119">
    <property type="entry name" value="Histone_H2A"/>
</dbReference>
<dbReference type="GO" id="GO:0046982">
    <property type="term" value="F:protein heterodimerization activity"/>
    <property type="evidence" value="ECO:0007669"/>
    <property type="project" value="InterPro"/>
</dbReference>
<dbReference type="InterPro" id="IPR007125">
    <property type="entry name" value="H2A/H2B/H3"/>
</dbReference>
<sequence length="218" mass="23697">MRGLRIFLGTLLLLQLFVSSTSALRPVDLGKHAVPKSRKSRHGPRADLSLRLRGGQDAGEKKEATEKKEEGAKVKKPRDPNTKSKTRSTRAGLQFPVGRIHRFIKRRAQGVRIAGGAAVYLAAVLEYLTAEVLELAGNAARDNKKTRIIPRHIQLAIRNDEELNKLLGHVTIAAGGVLPNIHSALLPKDSGKGEKKDHGDKGDHGDKAEQAEKAEAAK</sequence>
<evidence type="ECO:0000313" key="13">
    <source>
        <dbReference type="EMBL" id="EKX53926.1"/>
    </source>
</evidence>
<gene>
    <name evidence="13" type="primary">H2ANM</name>
    <name evidence="13" type="ORF">GUITHDRAFT_100176</name>
</gene>
<evidence type="ECO:0000256" key="8">
    <source>
        <dbReference type="RuleBase" id="RU003767"/>
    </source>
</evidence>
<feature type="region of interest" description="Disordered" evidence="9">
    <location>
        <begin position="32"/>
        <end position="88"/>
    </location>
</feature>
<keyword evidence="6 8" id="KW-0539">Nucleus</keyword>
<evidence type="ECO:0000256" key="1">
    <source>
        <dbReference type="ARBA" id="ARBA00004123"/>
    </source>
</evidence>
<dbReference type="eggNOG" id="KOG1756">
    <property type="taxonomic scope" value="Eukaryota"/>
</dbReference>
<comment type="subunit">
    <text evidence="8">The nucleosome is a histone octamer containing two molecules each of H2A, H2B, H3 and H4 assembled in one H3-H4 heterotetramer and two H2A-H2B heterodimers. The octamer wraps approximately 147 bp of DNA.</text>
</comment>
<dbReference type="OMA" id="HILFAIR"/>
<dbReference type="RefSeq" id="XP_005840906.1">
    <property type="nucleotide sequence ID" value="XM_005840849.1"/>
</dbReference>
<organism evidence="13">
    <name type="scientific">Guillardia theta (strain CCMP2712)</name>
    <name type="common">Cryptophyte</name>
    <dbReference type="NCBI Taxonomy" id="905079"/>
    <lineage>
        <taxon>Eukaryota</taxon>
        <taxon>Cryptophyceae</taxon>
        <taxon>Pyrenomonadales</taxon>
        <taxon>Geminigeraceae</taxon>
        <taxon>Guillardia</taxon>
    </lineage>
</organism>
<dbReference type="Proteomes" id="UP000011087">
    <property type="component" value="Unassembled WGS sequence"/>
</dbReference>
<dbReference type="GO" id="GO:0005634">
    <property type="term" value="C:nucleus"/>
    <property type="evidence" value="ECO:0007669"/>
    <property type="project" value="UniProtKB-SubCell"/>
</dbReference>
<dbReference type="HOGENOM" id="CLU_1268999_0_0_1"/>
<dbReference type="PANTHER" id="PTHR23430">
    <property type="entry name" value="HISTONE H2A"/>
    <property type="match status" value="1"/>
</dbReference>
<feature type="compositionally biased region" description="Basic and acidic residues" evidence="9">
    <location>
        <begin position="58"/>
        <end position="82"/>
    </location>
</feature>
<dbReference type="AlphaFoldDB" id="L1JZB9"/>
<dbReference type="SUPFAM" id="SSF47113">
    <property type="entry name" value="Histone-fold"/>
    <property type="match status" value="1"/>
</dbReference>
<dbReference type="FunFam" id="1.10.20.10:FF:000008">
    <property type="entry name" value="Histone H2A"/>
    <property type="match status" value="1"/>
</dbReference>
<feature type="chain" id="PRO_5008772127" description="Histone H2A" evidence="10">
    <location>
        <begin position="24"/>
        <end position="218"/>
    </location>
</feature>
<dbReference type="PRINTS" id="PR00620">
    <property type="entry name" value="HISTONEH2A"/>
</dbReference>
<keyword evidence="10" id="KW-0732">Signal</keyword>
<evidence type="ECO:0000256" key="9">
    <source>
        <dbReference type="SAM" id="MobiDB-lite"/>
    </source>
</evidence>
<dbReference type="EMBL" id="JH992968">
    <property type="protein sequence ID" value="EKX53926.1"/>
    <property type="molecule type" value="Genomic_DNA"/>
</dbReference>
<protein>
    <recommendedName>
        <fullName evidence="8">Histone H2A</fullName>
    </recommendedName>
</protein>
<proteinExistence type="inferred from homology"/>
<dbReference type="EnsemblProtists" id="EKX53926">
    <property type="protein sequence ID" value="EKX53926"/>
    <property type="gene ID" value="GUITHDRAFT_100176"/>
</dbReference>
<comment type="similarity">
    <text evidence="3 8">Belongs to the histone H2A family.</text>
</comment>
<keyword evidence="5 8" id="KW-0238">DNA-binding</keyword>
<dbReference type="InterPro" id="IPR032458">
    <property type="entry name" value="Histone_H2A_CS"/>
</dbReference>
<reference evidence="14" key="3">
    <citation type="submission" date="2016-03" db="UniProtKB">
        <authorList>
            <consortium name="EnsemblProtists"/>
        </authorList>
    </citation>
    <scope>IDENTIFICATION</scope>
</reference>
<dbReference type="InterPro" id="IPR009072">
    <property type="entry name" value="Histone-fold"/>
</dbReference>
<feature type="compositionally biased region" description="Basic and acidic residues" evidence="9">
    <location>
        <begin position="189"/>
        <end position="218"/>
    </location>
</feature>
<feature type="region of interest" description="Disordered" evidence="9">
    <location>
        <begin position="185"/>
        <end position="218"/>
    </location>
</feature>
<dbReference type="GO" id="GO:0030527">
    <property type="term" value="F:structural constituent of chromatin"/>
    <property type="evidence" value="ECO:0007669"/>
    <property type="project" value="InterPro"/>
</dbReference>
<evidence type="ECO:0000259" key="12">
    <source>
        <dbReference type="Pfam" id="PF16211"/>
    </source>
</evidence>
<dbReference type="GO" id="GO:0003677">
    <property type="term" value="F:DNA binding"/>
    <property type="evidence" value="ECO:0007669"/>
    <property type="project" value="UniProtKB-KW"/>
</dbReference>
<evidence type="ECO:0000313" key="15">
    <source>
        <dbReference type="Proteomes" id="UP000011087"/>
    </source>
</evidence>
<accession>L1JZB9</accession>
<reference evidence="13 15" key="1">
    <citation type="journal article" date="2012" name="Nature">
        <title>Algal genomes reveal evolutionary mosaicism and the fate of nucleomorphs.</title>
        <authorList>
            <consortium name="DOE Joint Genome Institute"/>
            <person name="Curtis B.A."/>
            <person name="Tanifuji G."/>
            <person name="Burki F."/>
            <person name="Gruber A."/>
            <person name="Irimia M."/>
            <person name="Maruyama S."/>
            <person name="Arias M.C."/>
            <person name="Ball S.G."/>
            <person name="Gile G.H."/>
            <person name="Hirakawa Y."/>
            <person name="Hopkins J.F."/>
            <person name="Kuo A."/>
            <person name="Rensing S.A."/>
            <person name="Schmutz J."/>
            <person name="Symeonidi A."/>
            <person name="Elias M."/>
            <person name="Eveleigh R.J."/>
            <person name="Herman E.K."/>
            <person name="Klute M.J."/>
            <person name="Nakayama T."/>
            <person name="Obornik M."/>
            <person name="Reyes-Prieto A."/>
            <person name="Armbrust E.V."/>
            <person name="Aves S.J."/>
            <person name="Beiko R.G."/>
            <person name="Coutinho P."/>
            <person name="Dacks J.B."/>
            <person name="Durnford D.G."/>
            <person name="Fast N.M."/>
            <person name="Green B.R."/>
            <person name="Grisdale C.J."/>
            <person name="Hempel F."/>
            <person name="Henrissat B."/>
            <person name="Hoppner M.P."/>
            <person name="Ishida K."/>
            <person name="Kim E."/>
            <person name="Koreny L."/>
            <person name="Kroth P.G."/>
            <person name="Liu Y."/>
            <person name="Malik S.B."/>
            <person name="Maier U.G."/>
            <person name="McRose D."/>
            <person name="Mock T."/>
            <person name="Neilson J.A."/>
            <person name="Onodera N.T."/>
            <person name="Poole A.M."/>
            <person name="Pritham E.J."/>
            <person name="Richards T.A."/>
            <person name="Rocap G."/>
            <person name="Roy S.W."/>
            <person name="Sarai C."/>
            <person name="Schaack S."/>
            <person name="Shirato S."/>
            <person name="Slamovits C.H."/>
            <person name="Spencer D.F."/>
            <person name="Suzuki S."/>
            <person name="Worden A.Z."/>
            <person name="Zauner S."/>
            <person name="Barry K."/>
            <person name="Bell C."/>
            <person name="Bharti A.K."/>
            <person name="Crow J.A."/>
            <person name="Grimwood J."/>
            <person name="Kramer R."/>
            <person name="Lindquist E."/>
            <person name="Lucas S."/>
            <person name="Salamov A."/>
            <person name="McFadden G.I."/>
            <person name="Lane C.E."/>
            <person name="Keeling P.J."/>
            <person name="Gray M.W."/>
            <person name="Grigoriev I.V."/>
            <person name="Archibald J.M."/>
        </authorList>
    </citation>
    <scope>NUCLEOTIDE SEQUENCE</scope>
    <source>
        <strain evidence="13 15">CCMP2712</strain>
    </source>
</reference>
<feature type="domain" description="Core Histone H2A/H2B/H3" evidence="11">
    <location>
        <begin position="80"/>
        <end position="158"/>
    </location>
</feature>
<evidence type="ECO:0000256" key="2">
    <source>
        <dbReference type="ARBA" id="ARBA00004286"/>
    </source>
</evidence>
<keyword evidence="7 8" id="KW-0544">Nucleosome core</keyword>
<dbReference type="Gene3D" id="1.10.20.10">
    <property type="entry name" value="Histone, subunit A"/>
    <property type="match status" value="1"/>
</dbReference>
<dbReference type="InterPro" id="IPR032454">
    <property type="entry name" value="Histone_H2A_C"/>
</dbReference>
<evidence type="ECO:0000256" key="3">
    <source>
        <dbReference type="ARBA" id="ARBA00010691"/>
    </source>
</evidence>
<reference evidence="15" key="2">
    <citation type="submission" date="2012-11" db="EMBL/GenBank/DDBJ databases">
        <authorList>
            <person name="Kuo A."/>
            <person name="Curtis B.A."/>
            <person name="Tanifuji G."/>
            <person name="Burki F."/>
            <person name="Gruber A."/>
            <person name="Irimia M."/>
            <person name="Maruyama S."/>
            <person name="Arias M.C."/>
            <person name="Ball S.G."/>
            <person name="Gile G.H."/>
            <person name="Hirakawa Y."/>
            <person name="Hopkins J.F."/>
            <person name="Rensing S.A."/>
            <person name="Schmutz J."/>
            <person name="Symeonidi A."/>
            <person name="Elias M."/>
            <person name="Eveleigh R.J."/>
            <person name="Herman E.K."/>
            <person name="Klute M.J."/>
            <person name="Nakayama T."/>
            <person name="Obornik M."/>
            <person name="Reyes-Prieto A."/>
            <person name="Armbrust E.V."/>
            <person name="Aves S.J."/>
            <person name="Beiko R.G."/>
            <person name="Coutinho P."/>
            <person name="Dacks J.B."/>
            <person name="Durnford D.G."/>
            <person name="Fast N.M."/>
            <person name="Green B.R."/>
            <person name="Grisdale C."/>
            <person name="Hempe F."/>
            <person name="Henrissat B."/>
            <person name="Hoppner M.P."/>
            <person name="Ishida K.-I."/>
            <person name="Kim E."/>
            <person name="Koreny L."/>
            <person name="Kroth P.G."/>
            <person name="Liu Y."/>
            <person name="Malik S.-B."/>
            <person name="Maier U.G."/>
            <person name="McRose D."/>
            <person name="Mock T."/>
            <person name="Neilson J.A."/>
            <person name="Onodera N.T."/>
            <person name="Poole A.M."/>
            <person name="Pritham E.J."/>
            <person name="Richards T.A."/>
            <person name="Rocap G."/>
            <person name="Roy S.W."/>
            <person name="Sarai C."/>
            <person name="Schaack S."/>
            <person name="Shirato S."/>
            <person name="Slamovits C.H."/>
            <person name="Spencer D.F."/>
            <person name="Suzuki S."/>
            <person name="Worden A.Z."/>
            <person name="Zauner S."/>
            <person name="Barry K."/>
            <person name="Bell C."/>
            <person name="Bharti A.K."/>
            <person name="Crow J.A."/>
            <person name="Grimwood J."/>
            <person name="Kramer R."/>
            <person name="Lindquist E."/>
            <person name="Lucas S."/>
            <person name="Salamov A."/>
            <person name="McFadden G.I."/>
            <person name="Lane C.E."/>
            <person name="Keeling P.J."/>
            <person name="Gray M.W."/>
            <person name="Grigoriev I.V."/>
            <person name="Archibald J.M."/>
        </authorList>
    </citation>
    <scope>NUCLEOTIDE SEQUENCE</scope>
    <source>
        <strain evidence="15">CCMP2712</strain>
    </source>
</reference>
<dbReference type="GO" id="GO:0000786">
    <property type="term" value="C:nucleosome"/>
    <property type="evidence" value="ECO:0007669"/>
    <property type="project" value="UniProtKB-KW"/>
</dbReference>
<evidence type="ECO:0000313" key="14">
    <source>
        <dbReference type="EnsemblProtists" id="EKX53926"/>
    </source>
</evidence>
<dbReference type="GeneID" id="17310779"/>
<evidence type="ECO:0000256" key="10">
    <source>
        <dbReference type="SAM" id="SignalP"/>
    </source>
</evidence>
<evidence type="ECO:0000256" key="5">
    <source>
        <dbReference type="ARBA" id="ARBA00023125"/>
    </source>
</evidence>
<dbReference type="KEGG" id="gtt:GUITHDRAFT_100176"/>
<keyword evidence="4 8" id="KW-0158">Chromosome</keyword>
<evidence type="ECO:0000256" key="6">
    <source>
        <dbReference type="ARBA" id="ARBA00023242"/>
    </source>
</evidence>
<dbReference type="OrthoDB" id="193243at2759"/>
<dbReference type="PROSITE" id="PS00046">
    <property type="entry name" value="HISTONE_H2A"/>
    <property type="match status" value="1"/>
</dbReference>
<dbReference type="PaxDb" id="55529-EKX53926"/>